<dbReference type="GO" id="GO:0031222">
    <property type="term" value="P:arabinan catabolic process"/>
    <property type="evidence" value="ECO:0007669"/>
    <property type="project" value="TreeGrafter"/>
</dbReference>
<dbReference type="FunFam" id="3.40.50.1700:FF:000001">
    <property type="entry name" value="probable beta-D-xylosidase 2"/>
    <property type="match status" value="1"/>
</dbReference>
<dbReference type="Proteomes" id="UP001417504">
    <property type="component" value="Unassembled WGS sequence"/>
</dbReference>
<dbReference type="Gene3D" id="3.40.50.1700">
    <property type="entry name" value="Glycoside hydrolase family 3 C-terminal domain"/>
    <property type="match status" value="1"/>
</dbReference>
<accession>A0AAP0NJX9</accession>
<dbReference type="InterPro" id="IPR002772">
    <property type="entry name" value="Glyco_hydro_3_C"/>
</dbReference>
<keyword evidence="1" id="KW-0378">Hydrolase</keyword>
<dbReference type="InterPro" id="IPR044993">
    <property type="entry name" value="BXL"/>
</dbReference>
<dbReference type="GO" id="GO:0046556">
    <property type="term" value="F:alpha-L-arabinofuranosidase activity"/>
    <property type="evidence" value="ECO:0007669"/>
    <property type="project" value="TreeGrafter"/>
</dbReference>
<sequence>MRLGLFDGNPAKGKFGMLGPQNVCSEEHKELALEAARQSIVLLKNEQSILPLSIDGITRIKSIGVIGPIANNSAELLGDYSGYPCEMKSIVDGLKAFVPNTIYAPGCFDVQCYSFDGFAEAVRIASTVDVVVVIAGLDLSQETEGRDRMSLLLPGNQMKLISAIADASKRPLVLVLTGGGPLDILSAKQDPLIASILWVGYPGEAGGQALAEVLFGVVNPSGRLPMTWYPESFANVPMNDMRMRSDMAHGYPGRTYRFYTGERAYNFGEGLSYTSYTSNFISIPTRICLSASSIRTYSRKGFDYVVVDEIPSQTCDLMKFDANICVNNTGNMAGSHAVLLFCEPPKIFESVPLKQLIGFTKVHVEANSATETSITVDPCKHLSVVDEEGTRVLPLAWTGLKLEQELLLLPIKKC</sequence>
<dbReference type="Pfam" id="PF01915">
    <property type="entry name" value="Glyco_hydro_3_C"/>
    <property type="match status" value="1"/>
</dbReference>
<dbReference type="Pfam" id="PF14310">
    <property type="entry name" value="Fn3-like"/>
    <property type="match status" value="1"/>
</dbReference>
<dbReference type="GO" id="GO:0009044">
    <property type="term" value="F:xylan 1,4-beta-xylosidase activity"/>
    <property type="evidence" value="ECO:0007669"/>
    <property type="project" value="InterPro"/>
</dbReference>
<dbReference type="InterPro" id="IPR013783">
    <property type="entry name" value="Ig-like_fold"/>
</dbReference>
<dbReference type="SUPFAM" id="SSF52279">
    <property type="entry name" value="Beta-D-glucan exohydrolase, C-terminal domain"/>
    <property type="match status" value="1"/>
</dbReference>
<proteinExistence type="predicted"/>
<keyword evidence="2" id="KW-0326">Glycosidase</keyword>
<name>A0AAP0NJX9_9MAGN</name>
<protein>
    <recommendedName>
        <fullName evidence="3">Fibronectin type III-like domain-containing protein</fullName>
    </recommendedName>
</protein>
<gene>
    <name evidence="4" type="ORF">Sjap_018857</name>
</gene>
<evidence type="ECO:0000259" key="3">
    <source>
        <dbReference type="SMART" id="SM01217"/>
    </source>
</evidence>
<dbReference type="EMBL" id="JBBNAE010000007">
    <property type="protein sequence ID" value="KAK9110797.1"/>
    <property type="molecule type" value="Genomic_DNA"/>
</dbReference>
<dbReference type="InterPro" id="IPR036881">
    <property type="entry name" value="Glyco_hydro_3_C_sf"/>
</dbReference>
<feature type="domain" description="Fibronectin type III-like" evidence="3">
    <location>
        <begin position="336"/>
        <end position="406"/>
    </location>
</feature>
<evidence type="ECO:0000313" key="4">
    <source>
        <dbReference type="EMBL" id="KAK9110797.1"/>
    </source>
</evidence>
<dbReference type="PANTHER" id="PTHR42721">
    <property type="entry name" value="SUGAR HYDROLASE-RELATED"/>
    <property type="match status" value="1"/>
</dbReference>
<organism evidence="4 5">
    <name type="scientific">Stephania japonica</name>
    <dbReference type="NCBI Taxonomy" id="461633"/>
    <lineage>
        <taxon>Eukaryota</taxon>
        <taxon>Viridiplantae</taxon>
        <taxon>Streptophyta</taxon>
        <taxon>Embryophyta</taxon>
        <taxon>Tracheophyta</taxon>
        <taxon>Spermatophyta</taxon>
        <taxon>Magnoliopsida</taxon>
        <taxon>Ranunculales</taxon>
        <taxon>Menispermaceae</taxon>
        <taxon>Menispermoideae</taxon>
        <taxon>Cissampelideae</taxon>
        <taxon>Stephania</taxon>
    </lineage>
</organism>
<reference evidence="4 5" key="1">
    <citation type="submission" date="2024-01" db="EMBL/GenBank/DDBJ databases">
        <title>Genome assemblies of Stephania.</title>
        <authorList>
            <person name="Yang L."/>
        </authorList>
    </citation>
    <scope>NUCLEOTIDE SEQUENCE [LARGE SCALE GENOMIC DNA]</scope>
    <source>
        <strain evidence="4">QJT</strain>
        <tissue evidence="4">Leaf</tissue>
    </source>
</reference>
<dbReference type="Gene3D" id="2.60.40.10">
    <property type="entry name" value="Immunoglobulins"/>
    <property type="match status" value="1"/>
</dbReference>
<evidence type="ECO:0000256" key="2">
    <source>
        <dbReference type="ARBA" id="ARBA00023295"/>
    </source>
</evidence>
<comment type="caution">
    <text evidence="4">The sequence shown here is derived from an EMBL/GenBank/DDBJ whole genome shotgun (WGS) entry which is preliminary data.</text>
</comment>
<dbReference type="GO" id="GO:0045493">
    <property type="term" value="P:xylan catabolic process"/>
    <property type="evidence" value="ECO:0007669"/>
    <property type="project" value="InterPro"/>
</dbReference>
<dbReference type="InterPro" id="IPR026891">
    <property type="entry name" value="Fn3-like"/>
</dbReference>
<dbReference type="SMART" id="SM01217">
    <property type="entry name" value="Fn3_like"/>
    <property type="match status" value="1"/>
</dbReference>
<dbReference type="AlphaFoldDB" id="A0AAP0NJX9"/>
<dbReference type="PANTHER" id="PTHR42721:SF1">
    <property type="entry name" value="BETA-D-XYLOSIDASE 6-RELATED"/>
    <property type="match status" value="1"/>
</dbReference>
<keyword evidence="5" id="KW-1185">Reference proteome</keyword>
<evidence type="ECO:0000313" key="5">
    <source>
        <dbReference type="Proteomes" id="UP001417504"/>
    </source>
</evidence>
<evidence type="ECO:0000256" key="1">
    <source>
        <dbReference type="ARBA" id="ARBA00022801"/>
    </source>
</evidence>